<keyword evidence="4" id="KW-1185">Reference proteome</keyword>
<dbReference type="STRING" id="1349421.OI18_06855"/>
<organism evidence="3 4">
    <name type="scientific">Flavihumibacter solisilvae</name>
    <dbReference type="NCBI Taxonomy" id="1349421"/>
    <lineage>
        <taxon>Bacteria</taxon>
        <taxon>Pseudomonadati</taxon>
        <taxon>Bacteroidota</taxon>
        <taxon>Chitinophagia</taxon>
        <taxon>Chitinophagales</taxon>
        <taxon>Chitinophagaceae</taxon>
        <taxon>Flavihumibacter</taxon>
    </lineage>
</organism>
<accession>A0A0C1IY01</accession>
<dbReference type="PROSITE" id="PS51257">
    <property type="entry name" value="PROKAR_LIPOPROTEIN"/>
    <property type="match status" value="1"/>
</dbReference>
<evidence type="ECO:0000259" key="2">
    <source>
        <dbReference type="Pfam" id="PF18003"/>
    </source>
</evidence>
<dbReference type="Gene3D" id="2.60.40.2060">
    <property type="match status" value="1"/>
</dbReference>
<gene>
    <name evidence="3" type="ORF">OI18_06855</name>
</gene>
<dbReference type="InterPro" id="IPR041186">
    <property type="entry name" value="DUF3823_C"/>
</dbReference>
<dbReference type="Proteomes" id="UP000031408">
    <property type="component" value="Unassembled WGS sequence"/>
</dbReference>
<name>A0A0C1IY01_9BACT</name>
<protein>
    <recommendedName>
        <fullName evidence="5">DUF3823 domain-containing protein</fullName>
    </recommendedName>
</protein>
<evidence type="ECO:0000259" key="1">
    <source>
        <dbReference type="Pfam" id="PF12866"/>
    </source>
</evidence>
<dbReference type="RefSeq" id="WP_039138493.1">
    <property type="nucleotide sequence ID" value="NZ_JSVC01000007.1"/>
</dbReference>
<evidence type="ECO:0000313" key="4">
    <source>
        <dbReference type="Proteomes" id="UP000031408"/>
    </source>
</evidence>
<feature type="domain" description="DUF3823" evidence="1">
    <location>
        <begin position="30"/>
        <end position="123"/>
    </location>
</feature>
<dbReference type="AlphaFoldDB" id="A0A0C1IY01"/>
<feature type="domain" description="DUF3823" evidence="2">
    <location>
        <begin position="126"/>
        <end position="233"/>
    </location>
</feature>
<dbReference type="OrthoDB" id="1433240at2"/>
<dbReference type="EMBL" id="JSVC01000007">
    <property type="protein sequence ID" value="KIC95384.1"/>
    <property type="molecule type" value="Genomic_DNA"/>
</dbReference>
<dbReference type="Pfam" id="PF18003">
    <property type="entry name" value="DUF3823_C"/>
    <property type="match status" value="1"/>
</dbReference>
<comment type="caution">
    <text evidence="3">The sequence shown here is derived from an EMBL/GenBank/DDBJ whole genome shotgun (WGS) entry which is preliminary data.</text>
</comment>
<dbReference type="InterPro" id="IPR024278">
    <property type="entry name" value="DUF3823_N"/>
</dbReference>
<dbReference type="Gene3D" id="2.60.40.1120">
    <property type="entry name" value="Carboxypeptidase-like, regulatory domain"/>
    <property type="match status" value="1"/>
</dbReference>
<evidence type="ECO:0008006" key="5">
    <source>
        <dbReference type="Google" id="ProtNLM"/>
    </source>
</evidence>
<proteinExistence type="predicted"/>
<sequence>MKFKLLYILPITLIALMTSCKKDNYDEPTSKLSGRIVYQGQSLGFENSQVPYELYQFGFGKVGPIGASFAQDGSYSTLLFDGQYKLIIPNGQGPFLWPKTASGAPDTLLINLKGNTQLDIEVTPYYMIRNATYSASGNAVTANFGVEKIVTDPAMARDIERVALFINKTQFVSSAGVNRIADAGINGSAIADPSQISLSVNIPSITPTQNYVFARVGVKVAGVEDWLYGPLEKLTY</sequence>
<dbReference type="Pfam" id="PF12866">
    <property type="entry name" value="DUF3823"/>
    <property type="match status" value="1"/>
</dbReference>
<evidence type="ECO:0000313" key="3">
    <source>
        <dbReference type="EMBL" id="KIC95384.1"/>
    </source>
</evidence>
<reference evidence="3 4" key="1">
    <citation type="submission" date="2014-11" db="EMBL/GenBank/DDBJ databases">
        <title>Genome sequence of Flavihumibacter solisilvae 3-3.</title>
        <authorList>
            <person name="Zhou G."/>
            <person name="Li M."/>
            <person name="Wang G."/>
        </authorList>
    </citation>
    <scope>NUCLEOTIDE SEQUENCE [LARGE SCALE GENOMIC DNA]</scope>
    <source>
        <strain evidence="3 4">3-3</strain>
    </source>
</reference>